<dbReference type="Gene3D" id="3.40.220.10">
    <property type="entry name" value="Leucine Aminopeptidase, subunit E, domain 1"/>
    <property type="match status" value="1"/>
</dbReference>
<feature type="region of interest" description="Disordered" evidence="10">
    <location>
        <begin position="167"/>
        <end position="235"/>
    </location>
</feature>
<dbReference type="InterPro" id="IPR039396">
    <property type="entry name" value="Deltex_C"/>
</dbReference>
<comment type="catalytic activity">
    <reaction evidence="1 9">
        <text>S-ubiquitinyl-[E2 ubiquitin-conjugating enzyme]-L-cysteine + [acceptor protein]-L-lysine = [E2 ubiquitin-conjugating enzyme]-L-cysteine + N(6)-ubiquitinyl-[acceptor protein]-L-lysine.</text>
        <dbReference type="EC" id="2.3.2.27"/>
    </reaction>
</comment>
<organism evidence="13 14">
    <name type="scientific">Dreissena polymorpha</name>
    <name type="common">Zebra mussel</name>
    <name type="synonym">Mytilus polymorpha</name>
    <dbReference type="NCBI Taxonomy" id="45954"/>
    <lineage>
        <taxon>Eukaryota</taxon>
        <taxon>Metazoa</taxon>
        <taxon>Spiralia</taxon>
        <taxon>Lophotrochozoa</taxon>
        <taxon>Mollusca</taxon>
        <taxon>Bivalvia</taxon>
        <taxon>Autobranchia</taxon>
        <taxon>Heteroconchia</taxon>
        <taxon>Euheterodonta</taxon>
        <taxon>Imparidentia</taxon>
        <taxon>Neoheterodontei</taxon>
        <taxon>Myida</taxon>
        <taxon>Dreissenoidea</taxon>
        <taxon>Dreissenidae</taxon>
        <taxon>Dreissena</taxon>
    </lineage>
</organism>
<evidence type="ECO:0000256" key="3">
    <source>
        <dbReference type="ARBA" id="ARBA00009413"/>
    </source>
</evidence>
<keyword evidence="14" id="KW-1185">Reference proteome</keyword>
<dbReference type="GO" id="GO:0005737">
    <property type="term" value="C:cytoplasm"/>
    <property type="evidence" value="ECO:0007669"/>
    <property type="project" value="UniProtKB-SubCell"/>
</dbReference>
<evidence type="ECO:0000313" key="14">
    <source>
        <dbReference type="Proteomes" id="UP000828390"/>
    </source>
</evidence>
<feature type="domain" description="RING-type" evidence="11">
    <location>
        <begin position="808"/>
        <end position="845"/>
    </location>
</feature>
<dbReference type="GO" id="GO:0007219">
    <property type="term" value="P:Notch signaling pathway"/>
    <property type="evidence" value="ECO:0007669"/>
    <property type="project" value="InterPro"/>
</dbReference>
<evidence type="ECO:0000256" key="2">
    <source>
        <dbReference type="ARBA" id="ARBA00004906"/>
    </source>
</evidence>
<dbReference type="GO" id="GO:0061630">
    <property type="term" value="F:ubiquitin protein ligase activity"/>
    <property type="evidence" value="ECO:0007669"/>
    <property type="project" value="UniProtKB-UniRule"/>
</dbReference>
<feature type="compositionally biased region" description="Basic and acidic residues" evidence="10">
    <location>
        <begin position="197"/>
        <end position="210"/>
    </location>
</feature>
<dbReference type="Gene3D" id="3.30.390.130">
    <property type="match status" value="1"/>
</dbReference>
<keyword evidence="4 9" id="KW-0808">Transferase</keyword>
<evidence type="ECO:0000256" key="4">
    <source>
        <dbReference type="ARBA" id="ARBA00022679"/>
    </source>
</evidence>
<keyword evidence="6 8" id="KW-0863">Zinc-finger</keyword>
<sequence length="991" mass="109356">MIFGEGIQMVLEDDQTYSLHGNWFQLEWAWHYIDCFMQQQEIIQHTISSQTQQYAGTPHEVDRSERSKHASLNRSHEARSPPFDTGRQGDLGADGYVSQSRTGTRDPVSDYGAEMHPSRSRLREDDEDNFHTSRSRHRDERSGARSQAQDYGADANLLLSGATRDEAAGNESAHLDHSISLDSESSGGSGTRGTGTRGRDTRETGQRDQSPHSASGHRSPQAGYDDNDPETSDQEMRRKQMYVVEHQLGKSSPSSDREGRFDASVLAGKGFSIPPDTMTSLSPMQLARSDDQNQTFQKFSSLGLGDDRRQASKNFKAPINDDYLSLSRRSQHEHDHSAAINLCVSPRATSPVDTSSHSGAKSLHHDLPSVKNIPDHYTEDQLLASFSINGLQIVLYYGDLREETSDAIVNPANESLEHWGGLAYLLSKARGREMDEECRRFIRTNGKLKTTEVMHTSGGGALHTSNIIHAAGPMWISASFREKFMRQLTQTFLNCFTYANNRLWIKSLALPTISTGVYGAPLDICVRCFLYAALLFTNSNPESERRLADVRLVNNDAESTVTSIVLVQTMLESSISELTAEAENIMATPADDRFSFLETKTRSSDLGSSLRLPRGRPESRPFTSPTDEGKESTSSLSRRRSSSLSLSTSNKNPASSDTGVLKSAGARPQFDTNHIGTTTKPRSASGVPKSEKLAAGFSQTFSPSSASTMSKALASTSGTRTAPKIKSQLFPETKLHQKDTKPTYSEHSAGTFDMKRVRPAFSSPQPQGDSDNDSDDRGNGLRSLPADLSGATNYRTKFLEGEKKVHICAICLDDVRDPHVLKCKHEFCRSCIESHFKTKPSCPMCGSIYGKIVGNQPIGGTMTMYTVRDQCIAGYEKEDGMIVITYKFPDGMQDATHPHPGRSYKGIKRTCYLPNSAEGREVKRLLKKAFDARLLFTVGDSRTSGKTDVLTWNDVHHKTSIDGGPTKFGYPDPKYLKRVKEELAAKGITSA</sequence>
<comment type="similarity">
    <text evidence="3 9">Belongs to the Deltex family.</text>
</comment>
<dbReference type="InterPro" id="IPR039398">
    <property type="entry name" value="Deltex_fam"/>
</dbReference>
<keyword evidence="5 9" id="KW-0479">Metal-binding</keyword>
<feature type="region of interest" description="Disordered" evidence="10">
    <location>
        <begin position="712"/>
        <end position="786"/>
    </location>
</feature>
<evidence type="ECO:0000256" key="9">
    <source>
        <dbReference type="RuleBase" id="RU367105"/>
    </source>
</evidence>
<feature type="region of interest" description="Disordered" evidence="10">
    <location>
        <begin position="49"/>
        <end position="151"/>
    </location>
</feature>
<dbReference type="EC" id="2.3.2.27" evidence="9"/>
<dbReference type="EMBL" id="JAIWYP010000008">
    <property type="protein sequence ID" value="KAH3787234.1"/>
    <property type="molecule type" value="Genomic_DNA"/>
</dbReference>
<dbReference type="Pfam" id="PF18102">
    <property type="entry name" value="DTC"/>
    <property type="match status" value="1"/>
</dbReference>
<evidence type="ECO:0000256" key="5">
    <source>
        <dbReference type="ARBA" id="ARBA00022723"/>
    </source>
</evidence>
<dbReference type="Gene3D" id="3.30.40.10">
    <property type="entry name" value="Zinc/RING finger domain, C3HC4 (zinc finger)"/>
    <property type="match status" value="1"/>
</dbReference>
<dbReference type="Proteomes" id="UP000828390">
    <property type="component" value="Unassembled WGS sequence"/>
</dbReference>
<feature type="compositionally biased region" description="Polar residues" evidence="10">
    <location>
        <begin position="670"/>
        <end position="682"/>
    </location>
</feature>
<proteinExistence type="inferred from homology"/>
<evidence type="ECO:0000259" key="11">
    <source>
        <dbReference type="PROSITE" id="PS50089"/>
    </source>
</evidence>
<feature type="compositionally biased region" description="Basic and acidic residues" evidence="10">
    <location>
        <begin position="167"/>
        <end position="179"/>
    </location>
</feature>
<comment type="caution">
    <text evidence="13">The sequence shown here is derived from an EMBL/GenBank/DDBJ whole genome shotgun (WGS) entry which is preliminary data.</text>
</comment>
<comment type="pathway">
    <text evidence="2 9">Protein modification; protein ubiquitination.</text>
</comment>
<dbReference type="Pfam" id="PF00097">
    <property type="entry name" value="zf-C3HC4"/>
    <property type="match status" value="1"/>
</dbReference>
<feature type="compositionally biased region" description="Basic and acidic residues" evidence="10">
    <location>
        <begin position="59"/>
        <end position="79"/>
    </location>
</feature>
<protein>
    <recommendedName>
        <fullName evidence="9">E3 ubiquitin-protein ligase</fullName>
        <ecNumber evidence="9">2.3.2.27</ecNumber>
    </recommendedName>
</protein>
<dbReference type="PANTHER" id="PTHR12622">
    <property type="entry name" value="DELTEX-RELATED"/>
    <property type="match status" value="1"/>
</dbReference>
<feature type="compositionally biased region" description="Gly residues" evidence="10">
    <location>
        <begin position="187"/>
        <end position="196"/>
    </location>
</feature>
<reference evidence="13" key="1">
    <citation type="journal article" date="2019" name="bioRxiv">
        <title>The Genome of the Zebra Mussel, Dreissena polymorpha: A Resource for Invasive Species Research.</title>
        <authorList>
            <person name="McCartney M.A."/>
            <person name="Auch B."/>
            <person name="Kono T."/>
            <person name="Mallez S."/>
            <person name="Zhang Y."/>
            <person name="Obille A."/>
            <person name="Becker A."/>
            <person name="Abrahante J.E."/>
            <person name="Garbe J."/>
            <person name="Badalamenti J.P."/>
            <person name="Herman A."/>
            <person name="Mangelson H."/>
            <person name="Liachko I."/>
            <person name="Sullivan S."/>
            <person name="Sone E.D."/>
            <person name="Koren S."/>
            <person name="Silverstein K.A.T."/>
            <person name="Beckman K.B."/>
            <person name="Gohl D.M."/>
        </authorList>
    </citation>
    <scope>NUCLEOTIDE SEQUENCE</scope>
    <source>
        <strain evidence="13">Duluth1</strain>
        <tissue evidence="13">Whole animal</tissue>
    </source>
</reference>
<evidence type="ECO:0000256" key="8">
    <source>
        <dbReference type="PROSITE-ProRule" id="PRU00175"/>
    </source>
</evidence>
<evidence type="ECO:0000256" key="10">
    <source>
        <dbReference type="SAM" id="MobiDB-lite"/>
    </source>
</evidence>
<dbReference type="InterPro" id="IPR018957">
    <property type="entry name" value="Znf_C3HC4_RING-type"/>
</dbReference>
<dbReference type="InterPro" id="IPR002589">
    <property type="entry name" value="Macro_dom"/>
</dbReference>
<dbReference type="SMART" id="SM00184">
    <property type="entry name" value="RING"/>
    <property type="match status" value="1"/>
</dbReference>
<dbReference type="InterPro" id="IPR043472">
    <property type="entry name" value="Macro_dom-like"/>
</dbReference>
<evidence type="ECO:0000256" key="6">
    <source>
        <dbReference type="ARBA" id="ARBA00022771"/>
    </source>
</evidence>
<dbReference type="InterPro" id="IPR013083">
    <property type="entry name" value="Znf_RING/FYVE/PHD"/>
</dbReference>
<keyword evidence="9" id="KW-0963">Cytoplasm</keyword>
<dbReference type="PROSITE" id="PS00518">
    <property type="entry name" value="ZF_RING_1"/>
    <property type="match status" value="1"/>
</dbReference>
<dbReference type="PROSITE" id="PS51154">
    <property type="entry name" value="MACRO"/>
    <property type="match status" value="1"/>
</dbReference>
<name>A0A9D4IWB2_DREPO</name>
<dbReference type="SMART" id="SM00506">
    <property type="entry name" value="A1pp"/>
    <property type="match status" value="1"/>
</dbReference>
<accession>A0A9D4IWB2</accession>
<dbReference type="PROSITE" id="PS50089">
    <property type="entry name" value="ZF_RING_2"/>
    <property type="match status" value="1"/>
</dbReference>
<dbReference type="SUPFAM" id="SSF57850">
    <property type="entry name" value="RING/U-box"/>
    <property type="match status" value="1"/>
</dbReference>
<feature type="region of interest" description="Disordered" evidence="10">
    <location>
        <begin position="605"/>
        <end position="690"/>
    </location>
</feature>
<dbReference type="GO" id="GO:0016567">
    <property type="term" value="P:protein ubiquitination"/>
    <property type="evidence" value="ECO:0007669"/>
    <property type="project" value="UniProtKB-UniRule"/>
</dbReference>
<feature type="compositionally biased region" description="Low complexity" evidence="10">
    <location>
        <begin position="632"/>
        <end position="649"/>
    </location>
</feature>
<comment type="subcellular location">
    <subcellularLocation>
        <location evidence="9">Cytoplasm</location>
    </subcellularLocation>
</comment>
<dbReference type="GO" id="GO:0008270">
    <property type="term" value="F:zinc ion binding"/>
    <property type="evidence" value="ECO:0007669"/>
    <property type="project" value="UniProtKB-KW"/>
</dbReference>
<dbReference type="SUPFAM" id="SSF52949">
    <property type="entry name" value="Macro domain-like"/>
    <property type="match status" value="1"/>
</dbReference>
<reference evidence="13" key="2">
    <citation type="submission" date="2020-11" db="EMBL/GenBank/DDBJ databases">
        <authorList>
            <person name="McCartney M.A."/>
            <person name="Auch B."/>
            <person name="Kono T."/>
            <person name="Mallez S."/>
            <person name="Becker A."/>
            <person name="Gohl D.M."/>
            <person name="Silverstein K.A.T."/>
            <person name="Koren S."/>
            <person name="Bechman K.B."/>
            <person name="Herman A."/>
            <person name="Abrahante J.E."/>
            <person name="Garbe J."/>
        </authorList>
    </citation>
    <scope>NUCLEOTIDE SEQUENCE</scope>
    <source>
        <strain evidence="13">Duluth1</strain>
        <tissue evidence="13">Whole animal</tissue>
    </source>
</reference>
<dbReference type="InterPro" id="IPR039399">
    <property type="entry name" value="Deltex_C_sf"/>
</dbReference>
<evidence type="ECO:0000259" key="12">
    <source>
        <dbReference type="PROSITE" id="PS51154"/>
    </source>
</evidence>
<dbReference type="Pfam" id="PF01661">
    <property type="entry name" value="Macro"/>
    <property type="match status" value="1"/>
</dbReference>
<dbReference type="InterPro" id="IPR017907">
    <property type="entry name" value="Znf_RING_CS"/>
</dbReference>
<keyword evidence="7 9" id="KW-0862">Zinc</keyword>
<evidence type="ECO:0000256" key="7">
    <source>
        <dbReference type="ARBA" id="ARBA00022833"/>
    </source>
</evidence>
<feature type="domain" description="Macro" evidence="12">
    <location>
        <begin position="380"/>
        <end position="571"/>
    </location>
</feature>
<dbReference type="AlphaFoldDB" id="A0A9D4IWB2"/>
<dbReference type="CDD" id="cd09633">
    <property type="entry name" value="Deltex_C"/>
    <property type="match status" value="1"/>
</dbReference>
<evidence type="ECO:0000256" key="1">
    <source>
        <dbReference type="ARBA" id="ARBA00000900"/>
    </source>
</evidence>
<gene>
    <name evidence="13" type="ORF">DPMN_165354</name>
</gene>
<dbReference type="InterPro" id="IPR001841">
    <property type="entry name" value="Znf_RING"/>
</dbReference>
<evidence type="ECO:0000313" key="13">
    <source>
        <dbReference type="EMBL" id="KAH3787234.1"/>
    </source>
</evidence>